<organism evidence="1">
    <name type="scientific">Rhizophora mucronata</name>
    <name type="common">Asiatic mangrove</name>
    <dbReference type="NCBI Taxonomy" id="61149"/>
    <lineage>
        <taxon>Eukaryota</taxon>
        <taxon>Viridiplantae</taxon>
        <taxon>Streptophyta</taxon>
        <taxon>Embryophyta</taxon>
        <taxon>Tracheophyta</taxon>
        <taxon>Spermatophyta</taxon>
        <taxon>Magnoliopsida</taxon>
        <taxon>eudicotyledons</taxon>
        <taxon>Gunneridae</taxon>
        <taxon>Pentapetalae</taxon>
        <taxon>rosids</taxon>
        <taxon>fabids</taxon>
        <taxon>Malpighiales</taxon>
        <taxon>Rhizophoraceae</taxon>
        <taxon>Rhizophora</taxon>
    </lineage>
</organism>
<proteinExistence type="predicted"/>
<dbReference type="EMBL" id="GGEC01082315">
    <property type="protein sequence ID" value="MBX62799.1"/>
    <property type="molecule type" value="Transcribed_RNA"/>
</dbReference>
<dbReference type="AlphaFoldDB" id="A0A2P2Q7E3"/>
<reference evidence="1" key="1">
    <citation type="submission" date="2018-02" db="EMBL/GenBank/DDBJ databases">
        <title>Rhizophora mucronata_Transcriptome.</title>
        <authorList>
            <person name="Meera S.P."/>
            <person name="Sreeshan A."/>
            <person name="Augustine A."/>
        </authorList>
    </citation>
    <scope>NUCLEOTIDE SEQUENCE</scope>
    <source>
        <tissue evidence="1">Leaf</tissue>
    </source>
</reference>
<evidence type="ECO:0000313" key="1">
    <source>
        <dbReference type="EMBL" id="MBX62799.1"/>
    </source>
</evidence>
<protein>
    <submittedName>
        <fullName evidence="1">Uncharacterized protein</fullName>
    </submittedName>
</protein>
<accession>A0A2P2Q7E3</accession>
<sequence length="39" mass="4472">MECTSLETILDCAFREPIFSNIDANFQEATGGWHTSLWH</sequence>
<name>A0A2P2Q7E3_RHIMU</name>